<comment type="function">
    <text evidence="4">Catalyzes the transfer of acetyl from acetyl-CoA to desacetylmycothiol (Cys-GlcN-Ins) to form mycothiol.</text>
</comment>
<dbReference type="Proteomes" id="UP000198802">
    <property type="component" value="Unassembled WGS sequence"/>
</dbReference>
<dbReference type="PROSITE" id="PS51186">
    <property type="entry name" value="GNAT"/>
    <property type="match status" value="2"/>
</dbReference>
<dbReference type="EMBL" id="FAOZ01000002">
    <property type="protein sequence ID" value="CUU54171.1"/>
    <property type="molecule type" value="Genomic_DNA"/>
</dbReference>
<feature type="binding site" evidence="4">
    <location>
        <begin position="79"/>
        <end position="81"/>
    </location>
    <ligand>
        <name>acetyl-CoA</name>
        <dbReference type="ChEBI" id="CHEBI:57288"/>
        <label>1</label>
    </ligand>
</feature>
<dbReference type="CDD" id="cd04301">
    <property type="entry name" value="NAT_SF"/>
    <property type="match status" value="2"/>
</dbReference>
<evidence type="ECO:0000259" key="5">
    <source>
        <dbReference type="PROSITE" id="PS51186"/>
    </source>
</evidence>
<comment type="subunit">
    <text evidence="4">Monomer.</text>
</comment>
<name>A0A0S4QEV5_9ACTN</name>
<dbReference type="PANTHER" id="PTHR43617">
    <property type="entry name" value="L-AMINO ACID N-ACETYLTRANSFERASE"/>
    <property type="match status" value="1"/>
</dbReference>
<organism evidence="6 7">
    <name type="scientific">Parafrankia irregularis</name>
    <dbReference type="NCBI Taxonomy" id="795642"/>
    <lineage>
        <taxon>Bacteria</taxon>
        <taxon>Bacillati</taxon>
        <taxon>Actinomycetota</taxon>
        <taxon>Actinomycetes</taxon>
        <taxon>Frankiales</taxon>
        <taxon>Frankiaceae</taxon>
        <taxon>Parafrankia</taxon>
    </lineage>
</organism>
<evidence type="ECO:0000313" key="7">
    <source>
        <dbReference type="Proteomes" id="UP000198802"/>
    </source>
</evidence>
<dbReference type="SUPFAM" id="SSF55729">
    <property type="entry name" value="Acyl-CoA N-acyltransferases (Nat)"/>
    <property type="match status" value="1"/>
</dbReference>
<sequence>MTSLSWLDTLDATDVAAITELLTSAEQVDGNGGISEDVRLTLRPGGSAGGVAHLVAWDGSTLVGFAAVGGDPSERQAELVVHPDHRRAGVGSALVRELSAAVAGSSQLNIWAHGDAPAAAALAGSAGFERARVLLQLRRPLIAASSPTASSATATADDDLPSLTVPPGFTLRTFEVGRDEEAWLAINSAAFATHPEQGRWTMDDLRAREAEPWFDPAGFFLAERNGQLVGFHWTKVHPTDPMPAGDPQAAPGPIGEVYVVGVAPEAGGAGLGRILTIAGLRHLRDLGLATVMLYVDEDNDHAVRLYTRLGFHRHTADVSYQRVAPGRDRG</sequence>
<dbReference type="AlphaFoldDB" id="A0A0S4QEV5"/>
<evidence type="ECO:0000256" key="1">
    <source>
        <dbReference type="ARBA" id="ARBA00022679"/>
    </source>
</evidence>
<reference evidence="7" key="1">
    <citation type="submission" date="2015-11" db="EMBL/GenBank/DDBJ databases">
        <authorList>
            <person name="Varghese N."/>
        </authorList>
    </citation>
    <scope>NUCLEOTIDE SEQUENCE [LARGE SCALE GENOMIC DNA]</scope>
    <source>
        <strain evidence="7">DSM 45899</strain>
    </source>
</reference>
<dbReference type="InterPro" id="IPR017813">
    <property type="entry name" value="Mycothiol_AcTrfase"/>
</dbReference>
<dbReference type="HAMAP" id="MF_01698">
    <property type="entry name" value="MshD"/>
    <property type="match status" value="1"/>
</dbReference>
<feature type="binding site" evidence="4">
    <location>
        <position position="196"/>
    </location>
    <ligand>
        <name>1D-myo-inositol 2-(L-cysteinylamino)-2-deoxy-alpha-D-glucopyranoside</name>
        <dbReference type="ChEBI" id="CHEBI:58887"/>
    </ligand>
</feature>
<evidence type="ECO:0000256" key="4">
    <source>
        <dbReference type="HAMAP-Rule" id="MF_01698"/>
    </source>
</evidence>
<feature type="binding site" evidence="4">
    <location>
        <position position="256"/>
    </location>
    <ligand>
        <name>1D-myo-inositol 2-(L-cysteinylamino)-2-deoxy-alpha-D-glucopyranoside</name>
        <dbReference type="ChEBI" id="CHEBI:58887"/>
    </ligand>
</feature>
<evidence type="ECO:0000313" key="6">
    <source>
        <dbReference type="EMBL" id="CUU54171.1"/>
    </source>
</evidence>
<dbReference type="InterPro" id="IPR000182">
    <property type="entry name" value="GNAT_dom"/>
</dbReference>
<dbReference type="PIRSF" id="PIRSF021524">
    <property type="entry name" value="MSH_acetyltransferase"/>
    <property type="match status" value="1"/>
</dbReference>
<feature type="domain" description="N-acetyltransferase" evidence="5">
    <location>
        <begin position="169"/>
        <end position="330"/>
    </location>
</feature>
<comment type="catalytic activity">
    <reaction evidence="4">
        <text>1D-myo-inositol 2-(L-cysteinylamino)-2-deoxy-alpha-D-glucopyranoside + acetyl-CoA = mycothiol + CoA + H(+)</text>
        <dbReference type="Rhea" id="RHEA:26172"/>
        <dbReference type="ChEBI" id="CHEBI:15378"/>
        <dbReference type="ChEBI" id="CHEBI:16768"/>
        <dbReference type="ChEBI" id="CHEBI:57287"/>
        <dbReference type="ChEBI" id="CHEBI:57288"/>
        <dbReference type="ChEBI" id="CHEBI:58887"/>
        <dbReference type="EC" id="2.3.1.189"/>
    </reaction>
</comment>
<dbReference type="GO" id="GO:0008999">
    <property type="term" value="F:protein-N-terminal-alanine acetyltransferase activity"/>
    <property type="evidence" value="ECO:0007669"/>
    <property type="project" value="TreeGrafter"/>
</dbReference>
<feature type="binding site" evidence="4">
    <location>
        <begin position="267"/>
        <end position="273"/>
    </location>
    <ligand>
        <name>acetyl-CoA</name>
        <dbReference type="ChEBI" id="CHEBI:57288"/>
        <label>2</label>
    </ligand>
</feature>
<dbReference type="Gene3D" id="3.40.630.30">
    <property type="match status" value="1"/>
</dbReference>
<dbReference type="EC" id="2.3.1.189" evidence="4"/>
<keyword evidence="1 4" id="KW-0808">Transferase</keyword>
<dbReference type="RefSeq" id="WP_091271482.1">
    <property type="nucleotide sequence ID" value="NZ_FAOZ01000002.1"/>
</dbReference>
<dbReference type="InterPro" id="IPR050276">
    <property type="entry name" value="MshD_Acetyltransferase"/>
</dbReference>
<proteinExistence type="inferred from homology"/>
<dbReference type="GO" id="GO:0035447">
    <property type="term" value="F:mycothiol synthase activity"/>
    <property type="evidence" value="ECO:0007669"/>
    <property type="project" value="UniProtKB-UniRule"/>
</dbReference>
<evidence type="ECO:0000256" key="3">
    <source>
        <dbReference type="ARBA" id="ARBA00023315"/>
    </source>
</evidence>
<dbReference type="PANTHER" id="PTHR43617:SF31">
    <property type="entry name" value="MYCOTHIOL ACETYLTRANSFERASE"/>
    <property type="match status" value="1"/>
</dbReference>
<dbReference type="Pfam" id="PF00583">
    <property type="entry name" value="Acetyltransf_1"/>
    <property type="match status" value="1"/>
</dbReference>
<evidence type="ECO:0000256" key="2">
    <source>
        <dbReference type="ARBA" id="ARBA00022737"/>
    </source>
</evidence>
<comment type="similarity">
    <text evidence="4">Belongs to the acetyltransferase family. MshD subfamily.</text>
</comment>
<feature type="binding site" evidence="4">
    <location>
        <begin position="260"/>
        <end position="262"/>
    </location>
    <ligand>
        <name>acetyl-CoA</name>
        <dbReference type="ChEBI" id="CHEBI:57288"/>
        <label>2</label>
    </ligand>
</feature>
<dbReference type="Pfam" id="PF13508">
    <property type="entry name" value="Acetyltransf_7"/>
    <property type="match status" value="1"/>
</dbReference>
<feature type="binding site" evidence="4">
    <location>
        <position position="294"/>
    </location>
    <ligand>
        <name>1D-myo-inositol 2-(L-cysteinylamino)-2-deoxy-alpha-D-glucopyranoside</name>
        <dbReference type="ChEBI" id="CHEBI:58887"/>
    </ligand>
</feature>
<feature type="binding site" evidence="4">
    <location>
        <position position="235"/>
    </location>
    <ligand>
        <name>1D-myo-inositol 2-(L-cysteinylamino)-2-deoxy-alpha-D-glucopyranoside</name>
        <dbReference type="ChEBI" id="CHEBI:58887"/>
    </ligand>
</feature>
<dbReference type="GO" id="GO:0010125">
    <property type="term" value="P:mycothiol biosynthetic process"/>
    <property type="evidence" value="ECO:0007669"/>
    <property type="project" value="UniProtKB-UniRule"/>
</dbReference>
<feature type="binding site" evidence="4">
    <location>
        <begin position="299"/>
        <end position="304"/>
    </location>
    <ligand>
        <name>acetyl-CoA</name>
        <dbReference type="ChEBI" id="CHEBI:57288"/>
        <label>2</label>
    </ligand>
</feature>
<accession>A0A0S4QEV5</accession>
<feature type="binding site" evidence="4">
    <location>
        <position position="36"/>
    </location>
    <ligand>
        <name>1D-myo-inositol 2-(L-cysteinylamino)-2-deoxy-alpha-D-glucopyranoside</name>
        <dbReference type="ChEBI" id="CHEBI:58887"/>
    </ligand>
</feature>
<comment type="caution">
    <text evidence="4">Lacks conserved residue(s) required for the propagation of feature annotation.</text>
</comment>
<gene>
    <name evidence="4" type="primary">mshD</name>
    <name evidence="6" type="ORF">Ga0074812_102177</name>
</gene>
<protein>
    <recommendedName>
        <fullName evidence="4">Mycothiol acetyltransferase</fullName>
        <shortName evidence="4">MSH acetyltransferase</shortName>
        <ecNumber evidence="4">2.3.1.189</ecNumber>
    </recommendedName>
    <alternativeName>
        <fullName evidence="4">Mycothiol synthase</fullName>
    </alternativeName>
</protein>
<keyword evidence="7" id="KW-1185">Reference proteome</keyword>
<keyword evidence="2 4" id="KW-0677">Repeat</keyword>
<dbReference type="NCBIfam" id="TIGR03448">
    <property type="entry name" value="mycothiol_MshD"/>
    <property type="match status" value="1"/>
</dbReference>
<dbReference type="InterPro" id="IPR016181">
    <property type="entry name" value="Acyl_CoA_acyltransferase"/>
</dbReference>
<feature type="domain" description="N-acetyltransferase" evidence="5">
    <location>
        <begin position="5"/>
        <end position="148"/>
    </location>
</feature>
<keyword evidence="3 4" id="KW-0012">Acyltransferase</keyword>